<evidence type="ECO:0000256" key="1">
    <source>
        <dbReference type="SAM" id="MobiDB-lite"/>
    </source>
</evidence>
<dbReference type="STRING" id="521011.Mpal_1463"/>
<evidence type="ECO:0000313" key="2">
    <source>
        <dbReference type="EMBL" id="ACL16786.1"/>
    </source>
</evidence>
<reference evidence="2 3" key="1">
    <citation type="journal article" date="2015" name="Genome Announc.">
        <title>Complete Genome Sequence of Methanosphaerula palustris E1-9CT, a Hydrogenotrophic Methanogen Isolated from a Minerotrophic Fen Peatland.</title>
        <authorList>
            <person name="Cadillo-Quiroz H."/>
            <person name="Browne P."/>
            <person name="Kyrpides N."/>
            <person name="Woyke T."/>
            <person name="Goodwin L."/>
            <person name="Detter C."/>
            <person name="Yavitt J.B."/>
            <person name="Zinder S.H."/>
        </authorList>
    </citation>
    <scope>NUCLEOTIDE SEQUENCE [LARGE SCALE GENOMIC DNA]</scope>
    <source>
        <strain evidence="3">ATCC BAA-1556 / DSM 19958 / E1-9c</strain>
    </source>
</reference>
<evidence type="ECO:0000313" key="3">
    <source>
        <dbReference type="Proteomes" id="UP000002457"/>
    </source>
</evidence>
<protein>
    <submittedName>
        <fullName evidence="2">Uncharacterized protein</fullName>
    </submittedName>
</protein>
<sequence length="66" mass="7084">MNRKPVIPAYLMDCLLATTGQENPSAAGKPTERRSIRTADYKKHEIPESRSIVAAAAGMAAGLSRN</sequence>
<feature type="compositionally biased region" description="Basic and acidic residues" evidence="1">
    <location>
        <begin position="30"/>
        <end position="40"/>
    </location>
</feature>
<dbReference type="HOGENOM" id="CLU_2820933_0_0_2"/>
<gene>
    <name evidence="2" type="ordered locus">Mpal_1463</name>
</gene>
<proteinExistence type="predicted"/>
<keyword evidence="3" id="KW-1185">Reference proteome</keyword>
<dbReference type="EMBL" id="CP001338">
    <property type="protein sequence ID" value="ACL16786.1"/>
    <property type="molecule type" value="Genomic_DNA"/>
</dbReference>
<organism evidence="2 3">
    <name type="scientific">Methanosphaerula palustris (strain ATCC BAA-1556 / DSM 19958 / E1-9c)</name>
    <dbReference type="NCBI Taxonomy" id="521011"/>
    <lineage>
        <taxon>Archaea</taxon>
        <taxon>Methanobacteriati</taxon>
        <taxon>Methanobacteriota</taxon>
        <taxon>Stenosarchaea group</taxon>
        <taxon>Methanomicrobia</taxon>
        <taxon>Methanomicrobiales</taxon>
        <taxon>Methanoregulaceae</taxon>
        <taxon>Methanosphaerula</taxon>
    </lineage>
</organism>
<dbReference type="AlphaFoldDB" id="B8GI46"/>
<feature type="region of interest" description="Disordered" evidence="1">
    <location>
        <begin position="20"/>
        <end position="40"/>
    </location>
</feature>
<name>B8GI46_METPE</name>
<accession>B8GI46</accession>
<dbReference type="KEGG" id="mpl:Mpal_1463"/>
<dbReference type="Proteomes" id="UP000002457">
    <property type="component" value="Chromosome"/>
</dbReference>